<sequence length="366" mass="39938">MGLYSGSDTGTTCGAPDEEELNGDMSKGFGRSERSFIQTSLQGSPAPPARRTMTTPTNSTDLQLTNDRSGFGKNLHGACFARVASIRRLIDISGSTAEPKSPGRTARIKRMGEAYQGHWEDCTGDHAHAWEAPGTATLSGRMRIRVGRCQAVPNLERLVSCLCAFADMSARVVSVLPSKVKRPEVATRLGGISGPHLTGHHCTVISRLNVDIPSFNSVVSFLYRYYQSEGVVKRLALWVGEERRGEPCDWGAMRRRSGSEEVAAPHIFHEPLRAVGMDCQLNSGWLVKDKSDRSTHCLRIRTRPTCVVLRARKPTTGSAQTGARRPGSTLVPKVLCSWQIESGNRGFTNQSGLNAWTTEESRDGPV</sequence>
<reference evidence="2" key="2">
    <citation type="submission" date="2025-08" db="UniProtKB">
        <authorList>
            <consortium name="RefSeq"/>
        </authorList>
    </citation>
    <scope>IDENTIFICATION</scope>
</reference>
<proteinExistence type="predicted"/>
<dbReference type="GeneID" id="84591283"/>
<feature type="compositionally biased region" description="Polar residues" evidence="1">
    <location>
        <begin position="1"/>
        <end position="12"/>
    </location>
</feature>
<feature type="region of interest" description="Disordered" evidence="1">
    <location>
        <begin position="1"/>
        <end position="63"/>
    </location>
</feature>
<name>A0AAJ8C054_ASPNG</name>
<dbReference type="VEuPathDB" id="FungiDB:An07g01770"/>
<dbReference type="KEGG" id="ang:An07g01770"/>
<evidence type="ECO:0000313" key="2">
    <source>
        <dbReference type="RefSeq" id="XP_059606148.1"/>
    </source>
</evidence>
<evidence type="ECO:0000256" key="1">
    <source>
        <dbReference type="SAM" id="MobiDB-lite"/>
    </source>
</evidence>
<gene>
    <name evidence="2" type="ORF">An07g01770</name>
</gene>
<dbReference type="AlphaFoldDB" id="A0AAJ8C054"/>
<organism evidence="2">
    <name type="scientific">Aspergillus niger</name>
    <dbReference type="NCBI Taxonomy" id="5061"/>
    <lineage>
        <taxon>Eukaryota</taxon>
        <taxon>Fungi</taxon>
        <taxon>Dikarya</taxon>
        <taxon>Ascomycota</taxon>
        <taxon>Pezizomycotina</taxon>
        <taxon>Eurotiomycetes</taxon>
        <taxon>Eurotiomycetidae</taxon>
        <taxon>Eurotiales</taxon>
        <taxon>Aspergillaceae</taxon>
        <taxon>Aspergillus</taxon>
        <taxon>Aspergillus subgen. Circumdati</taxon>
    </lineage>
</organism>
<reference evidence="2" key="1">
    <citation type="submission" date="2025-02" db="EMBL/GenBank/DDBJ databases">
        <authorList>
            <consortium name="NCBI Genome Project"/>
        </authorList>
    </citation>
    <scope>NUCLEOTIDE SEQUENCE</scope>
</reference>
<accession>A0AAJ8C054</accession>
<dbReference type="RefSeq" id="XP_059606148.1">
    <property type="nucleotide sequence ID" value="XM_059748248.1"/>
</dbReference>
<protein>
    <submittedName>
        <fullName evidence="2">Uncharacterized protein</fullName>
    </submittedName>
</protein>